<keyword evidence="1" id="KW-0732">Signal</keyword>
<evidence type="ECO:0000256" key="1">
    <source>
        <dbReference type="SAM" id="SignalP"/>
    </source>
</evidence>
<accession>A0A8J3ZCR8</accession>
<evidence type="ECO:0000313" key="3">
    <source>
        <dbReference type="Proteomes" id="UP000612585"/>
    </source>
</evidence>
<dbReference type="AlphaFoldDB" id="A0A8J3ZCR8"/>
<reference evidence="2" key="1">
    <citation type="submission" date="2021-01" db="EMBL/GenBank/DDBJ databases">
        <title>Whole genome shotgun sequence of Virgisporangium aurantiacum NBRC 16421.</title>
        <authorList>
            <person name="Komaki H."/>
            <person name="Tamura T."/>
        </authorList>
    </citation>
    <scope>NUCLEOTIDE SEQUENCE</scope>
    <source>
        <strain evidence="2">NBRC 16421</strain>
    </source>
</reference>
<comment type="caution">
    <text evidence="2">The sequence shown here is derived from an EMBL/GenBank/DDBJ whole genome shotgun (WGS) entry which is preliminary data.</text>
</comment>
<protein>
    <recommendedName>
        <fullName evidence="4">Secreted protein</fullName>
    </recommendedName>
</protein>
<name>A0A8J3ZCR8_9ACTN</name>
<dbReference type="InterPro" id="IPR006311">
    <property type="entry name" value="TAT_signal"/>
</dbReference>
<sequence length="106" mass="11637">MSMTHVRRLALAAVATGLGLAATSTPAAAAPRTPQHVEFHRAVVTCEEHTGRAALRGCVYDLTTPEPQEAEIYDLWWIFSDCLSFADRTTRNDEDFEDAVNDCLGL</sequence>
<feature type="chain" id="PRO_5035160953" description="Secreted protein" evidence="1">
    <location>
        <begin position="30"/>
        <end position="106"/>
    </location>
</feature>
<dbReference type="Proteomes" id="UP000612585">
    <property type="component" value="Unassembled WGS sequence"/>
</dbReference>
<organism evidence="2 3">
    <name type="scientific">Virgisporangium aurantiacum</name>
    <dbReference type="NCBI Taxonomy" id="175570"/>
    <lineage>
        <taxon>Bacteria</taxon>
        <taxon>Bacillati</taxon>
        <taxon>Actinomycetota</taxon>
        <taxon>Actinomycetes</taxon>
        <taxon>Micromonosporales</taxon>
        <taxon>Micromonosporaceae</taxon>
        <taxon>Virgisporangium</taxon>
    </lineage>
</organism>
<dbReference type="RefSeq" id="WP_204007016.1">
    <property type="nucleotide sequence ID" value="NZ_BOPG01000071.1"/>
</dbReference>
<keyword evidence="3" id="KW-1185">Reference proteome</keyword>
<evidence type="ECO:0000313" key="2">
    <source>
        <dbReference type="EMBL" id="GIJ61819.1"/>
    </source>
</evidence>
<evidence type="ECO:0008006" key="4">
    <source>
        <dbReference type="Google" id="ProtNLM"/>
    </source>
</evidence>
<dbReference type="EMBL" id="BOPG01000071">
    <property type="protein sequence ID" value="GIJ61819.1"/>
    <property type="molecule type" value="Genomic_DNA"/>
</dbReference>
<dbReference type="PROSITE" id="PS51318">
    <property type="entry name" value="TAT"/>
    <property type="match status" value="1"/>
</dbReference>
<feature type="signal peptide" evidence="1">
    <location>
        <begin position="1"/>
        <end position="29"/>
    </location>
</feature>
<gene>
    <name evidence="2" type="ORF">Vau01_093350</name>
</gene>
<proteinExistence type="predicted"/>